<feature type="domain" description="GHMP kinase N-terminal" evidence="2">
    <location>
        <begin position="69"/>
        <end position="128"/>
    </location>
</feature>
<dbReference type="Proteomes" id="UP000225972">
    <property type="component" value="Unassembled WGS sequence"/>
</dbReference>
<dbReference type="OrthoDB" id="7687262at2"/>
<evidence type="ECO:0000313" key="4">
    <source>
        <dbReference type="Proteomes" id="UP000225972"/>
    </source>
</evidence>
<reference evidence="4" key="1">
    <citation type="submission" date="2017-05" db="EMBL/GenBank/DDBJ databases">
        <authorList>
            <person name="Rodrigo-Torres L."/>
            <person name="Arahal R. D."/>
            <person name="Lucena T."/>
        </authorList>
    </citation>
    <scope>NUCLEOTIDE SEQUENCE [LARGE SCALE GENOMIC DNA]</scope>
    <source>
        <strain evidence="4">CECT 8649</strain>
    </source>
</reference>
<keyword evidence="4" id="KW-1185">Reference proteome</keyword>
<accession>A0A238JCB5</accession>
<dbReference type="GO" id="GO:0005524">
    <property type="term" value="F:ATP binding"/>
    <property type="evidence" value="ECO:0007669"/>
    <property type="project" value="InterPro"/>
</dbReference>
<dbReference type="InterPro" id="IPR014721">
    <property type="entry name" value="Ribsml_uS5_D2-typ_fold_subgr"/>
</dbReference>
<organism evidence="3 4">
    <name type="scientific">Pelagimonas phthalicica</name>
    <dbReference type="NCBI Taxonomy" id="1037362"/>
    <lineage>
        <taxon>Bacteria</taxon>
        <taxon>Pseudomonadati</taxon>
        <taxon>Pseudomonadota</taxon>
        <taxon>Alphaproteobacteria</taxon>
        <taxon>Rhodobacterales</taxon>
        <taxon>Roseobacteraceae</taxon>
        <taxon>Pelagimonas</taxon>
    </lineage>
</organism>
<sequence length="279" mass="29273">MRAVFKPSRAKITSVAGHFGELLQGRLGKDGPLVLVTLPCPSLAVHARAIPAAQYHLFSGQRISDTVSARRFLNHLNCPAQFRFTLRADMPPGGGAGASTAALVALARLAGTAATPHNIAKACLAIEGATDPLMFSSPERLLWASRRAETIAQLPALPRFEVIGGFWGPCQRTKASDVNFADISDLVSAWKTLSPQSPVEELAELSSESARRNLALRSAAQDPTPDLAKALGAAGYVIAHTGAARGFVFPRGGTPKHGAALLREAGLRQITQFGAGGPS</sequence>
<dbReference type="Pfam" id="PF00288">
    <property type="entry name" value="GHMP_kinases_N"/>
    <property type="match status" value="1"/>
</dbReference>
<evidence type="ECO:0000256" key="1">
    <source>
        <dbReference type="ARBA" id="ARBA00022777"/>
    </source>
</evidence>
<dbReference type="AlphaFoldDB" id="A0A238JCB5"/>
<protein>
    <recommendedName>
        <fullName evidence="2">GHMP kinase N-terminal domain-containing protein</fullName>
    </recommendedName>
</protein>
<dbReference type="PRINTS" id="PR00960">
    <property type="entry name" value="LMBPPROTEIN"/>
</dbReference>
<dbReference type="RefSeq" id="WP_099245610.1">
    <property type="nucleotide sequence ID" value="NZ_FXXP01000002.1"/>
</dbReference>
<keyword evidence="1" id="KW-0418">Kinase</keyword>
<keyword evidence="1" id="KW-0808">Transferase</keyword>
<evidence type="ECO:0000259" key="2">
    <source>
        <dbReference type="Pfam" id="PF00288"/>
    </source>
</evidence>
<dbReference type="SUPFAM" id="SSF54211">
    <property type="entry name" value="Ribosomal protein S5 domain 2-like"/>
    <property type="match status" value="1"/>
</dbReference>
<dbReference type="InterPro" id="IPR020568">
    <property type="entry name" value="Ribosomal_Su5_D2-typ_SF"/>
</dbReference>
<dbReference type="InterPro" id="IPR006204">
    <property type="entry name" value="GHMP_kinase_N_dom"/>
</dbReference>
<evidence type="ECO:0000313" key="3">
    <source>
        <dbReference type="EMBL" id="SMX28340.1"/>
    </source>
</evidence>
<dbReference type="GO" id="GO:0016301">
    <property type="term" value="F:kinase activity"/>
    <property type="evidence" value="ECO:0007669"/>
    <property type="project" value="UniProtKB-KW"/>
</dbReference>
<gene>
    <name evidence="3" type="ORF">TRP8649_02458</name>
</gene>
<dbReference type="EMBL" id="FXXP01000002">
    <property type="protein sequence ID" value="SMX28340.1"/>
    <property type="molecule type" value="Genomic_DNA"/>
</dbReference>
<dbReference type="InterPro" id="IPR001174">
    <property type="entry name" value="HddA/FKP"/>
</dbReference>
<dbReference type="Gene3D" id="3.30.230.10">
    <property type="match status" value="1"/>
</dbReference>
<name>A0A238JCB5_9RHOB</name>
<proteinExistence type="predicted"/>